<dbReference type="Pfam" id="PF03892">
    <property type="entry name" value="NapB"/>
    <property type="match status" value="1"/>
</dbReference>
<keyword evidence="7 15" id="KW-0479">Metal-binding</keyword>
<keyword evidence="10 13" id="KW-0249">Electron transport</keyword>
<dbReference type="PANTHER" id="PTHR38604:SF1">
    <property type="entry name" value="PERIPLASMIC NITRATE REDUCTASE, ELECTRON TRANSFER SUBUNIT"/>
    <property type="match status" value="1"/>
</dbReference>
<feature type="signal peptide" evidence="16">
    <location>
        <begin position="1"/>
        <end position="23"/>
    </location>
</feature>
<comment type="subunit">
    <text evidence="13">Component of the periplasmic nitrate reductase NapAB complex composed of NapA and NapB.</text>
</comment>
<keyword evidence="5 13" id="KW-0813">Transport</keyword>
<comment type="subcellular location">
    <subcellularLocation>
        <location evidence="2 13">Periplasm</location>
    </subcellularLocation>
</comment>
<keyword evidence="9 13" id="KW-0574">Periplasm</keyword>
<protein>
    <recommendedName>
        <fullName evidence="4 13">Periplasmic nitrate reductase, electron transfer subunit</fullName>
    </recommendedName>
    <alternativeName>
        <fullName evidence="12 13">Diheme cytochrome c NapB</fullName>
    </alternativeName>
</protein>
<keyword evidence="11 15" id="KW-0408">Iron</keyword>
<feature type="binding site" description="axial binding residue" evidence="15">
    <location>
        <position position="100"/>
    </location>
    <ligand>
        <name>heme c</name>
        <dbReference type="ChEBI" id="CHEBI:61717"/>
        <label>2</label>
    </ligand>
    <ligandPart>
        <name>Fe</name>
        <dbReference type="ChEBI" id="CHEBI:18248"/>
    </ligandPart>
</feature>
<dbReference type="PANTHER" id="PTHR38604">
    <property type="entry name" value="PERIPLASMIC NITRATE REDUCTASE, ELECTRON TRANSFER SUBUNIT"/>
    <property type="match status" value="1"/>
</dbReference>
<dbReference type="FunFam" id="1.10.1130.10:FF:000001">
    <property type="entry name" value="Periplasmic nitrate reductase, electron transfer subunit"/>
    <property type="match status" value="1"/>
</dbReference>
<dbReference type="GO" id="GO:0009061">
    <property type="term" value="P:anaerobic respiration"/>
    <property type="evidence" value="ECO:0007669"/>
    <property type="project" value="InterPro"/>
</dbReference>
<gene>
    <name evidence="17" type="primary">napB</name>
    <name evidence="17" type="ORF">CODIS_25390</name>
</gene>
<feature type="binding site" description="axial binding residue" evidence="15">
    <location>
        <position position="123"/>
    </location>
    <ligand>
        <name>heme c</name>
        <dbReference type="ChEBI" id="CHEBI:61717"/>
        <label>2</label>
    </ligand>
    <ligandPart>
        <name>Fe</name>
        <dbReference type="ChEBI" id="CHEBI:18248"/>
    </ligandPart>
</feature>
<organism evidence="17 18">
    <name type="scientific">Candidatus Thiodiazotropha endolucinida</name>
    <dbReference type="NCBI Taxonomy" id="1655433"/>
    <lineage>
        <taxon>Bacteria</taxon>
        <taxon>Pseudomonadati</taxon>
        <taxon>Pseudomonadota</taxon>
        <taxon>Gammaproteobacteria</taxon>
        <taxon>Chromatiales</taxon>
        <taxon>Sedimenticolaceae</taxon>
        <taxon>Candidatus Thiodiazotropha</taxon>
    </lineage>
</organism>
<evidence type="ECO:0000256" key="5">
    <source>
        <dbReference type="ARBA" id="ARBA00022448"/>
    </source>
</evidence>
<accession>A0A7Z0VKF9</accession>
<evidence type="ECO:0000256" key="15">
    <source>
        <dbReference type="PIRSR" id="PIRSR006105-2"/>
    </source>
</evidence>
<dbReference type="InterPro" id="IPR036280">
    <property type="entry name" value="Multihaem_cyt_sf"/>
</dbReference>
<evidence type="ECO:0000256" key="8">
    <source>
        <dbReference type="ARBA" id="ARBA00022729"/>
    </source>
</evidence>
<evidence type="ECO:0000256" key="13">
    <source>
        <dbReference type="PIRNR" id="PIRNR006105"/>
    </source>
</evidence>
<feature type="chain" id="PRO_5031168568" description="Periplasmic nitrate reductase, electron transfer subunit" evidence="16">
    <location>
        <begin position="24"/>
        <end position="141"/>
    </location>
</feature>
<feature type="binding site" description="covalent" evidence="14">
    <location>
        <position position="82"/>
    </location>
    <ligand>
        <name>heme c</name>
        <dbReference type="ChEBI" id="CHEBI:61717"/>
        <label>1</label>
    </ligand>
</feature>
<evidence type="ECO:0000313" key="17">
    <source>
        <dbReference type="EMBL" id="ODJ87287.1"/>
    </source>
</evidence>
<evidence type="ECO:0000256" key="9">
    <source>
        <dbReference type="ARBA" id="ARBA00022764"/>
    </source>
</evidence>
<evidence type="ECO:0000256" key="6">
    <source>
        <dbReference type="ARBA" id="ARBA00022617"/>
    </source>
</evidence>
<name>A0A7Z0VKF9_9GAMM</name>
<dbReference type="OrthoDB" id="13290at2"/>
<evidence type="ECO:0000256" key="12">
    <source>
        <dbReference type="ARBA" id="ARBA00031832"/>
    </source>
</evidence>
<evidence type="ECO:0000256" key="4">
    <source>
        <dbReference type="ARBA" id="ARBA00013773"/>
    </source>
</evidence>
<keyword evidence="8 16" id="KW-0732">Signal</keyword>
<evidence type="ECO:0000256" key="14">
    <source>
        <dbReference type="PIRSR" id="PIRSR006105-1"/>
    </source>
</evidence>
<sequence length="141" mass="15605">MKKIALLTLAAIATMFLSTALLADVQSLRGDALDTMAKKPADLKLVNVKGGIERSFKLQPPMVPHEVDKYEVNLKNNGCMKCHSEATYEKEKAPKVGDSHYEDREGKVLKTISSRRYFCNQCHAPQVGADPLVQNNFQGAK</sequence>
<keyword evidence="18" id="KW-1185">Reference proteome</keyword>
<proteinExistence type="inferred from homology"/>
<feature type="binding site" description="covalent" evidence="14">
    <location>
        <position position="122"/>
    </location>
    <ligand>
        <name>heme c</name>
        <dbReference type="ChEBI" id="CHEBI:61717"/>
        <label>2</label>
    </ligand>
</feature>
<evidence type="ECO:0000256" key="1">
    <source>
        <dbReference type="ARBA" id="ARBA00002599"/>
    </source>
</evidence>
<dbReference type="GO" id="GO:0042597">
    <property type="term" value="C:periplasmic space"/>
    <property type="evidence" value="ECO:0007669"/>
    <property type="project" value="UniProtKB-SubCell"/>
</dbReference>
<comment type="caution">
    <text evidence="17">The sequence shown here is derived from an EMBL/GenBank/DDBJ whole genome shotgun (WGS) entry which is preliminary data.</text>
</comment>
<dbReference type="RefSeq" id="WP_083220735.1">
    <property type="nucleotide sequence ID" value="NZ_MARB01000013.1"/>
</dbReference>
<comment type="similarity">
    <text evidence="3 13">Belongs to the NapB family.</text>
</comment>
<reference evidence="17 18" key="1">
    <citation type="submission" date="2016-06" db="EMBL/GenBank/DDBJ databases">
        <title>Genome sequence of endosymbiont of Candidatus Endolucinida thiodiazotropha.</title>
        <authorList>
            <person name="Poehlein A."/>
            <person name="Koenig S."/>
            <person name="Heiden S.E."/>
            <person name="Thuermer A."/>
            <person name="Voget S."/>
            <person name="Daniel R."/>
            <person name="Markert S."/>
            <person name="Gros O."/>
            <person name="Schweder T."/>
        </authorList>
    </citation>
    <scope>NUCLEOTIDE SEQUENCE [LARGE SCALE GENOMIC DNA]</scope>
    <source>
        <strain evidence="17 18">COS</strain>
    </source>
</reference>
<dbReference type="InterPro" id="IPR005591">
    <property type="entry name" value="NapB"/>
</dbReference>
<feature type="binding site" description="covalent" evidence="14">
    <location>
        <position position="79"/>
    </location>
    <ligand>
        <name>heme c</name>
        <dbReference type="ChEBI" id="CHEBI:61717"/>
        <label>1</label>
    </ligand>
</feature>
<feature type="binding site" description="covalent" evidence="14">
    <location>
        <position position="119"/>
    </location>
    <ligand>
        <name>heme c</name>
        <dbReference type="ChEBI" id="CHEBI:61717"/>
        <label>2</label>
    </ligand>
</feature>
<evidence type="ECO:0000256" key="2">
    <source>
        <dbReference type="ARBA" id="ARBA00004418"/>
    </source>
</evidence>
<comment type="function">
    <text evidence="1">Electron transfer subunit of the periplasmic nitrate reductase complex NapAB. Receives electrons from the membrane-anchored tetraheme c-type NapC protein and transfers these to NapA subunit, thus allowing electron flow between membrane and periplasm. Essential for periplasmic nitrate reduction with nitrate as the terminal electron acceptor.</text>
</comment>
<keyword evidence="6 14" id="KW-0349">Heme</keyword>
<dbReference type="AlphaFoldDB" id="A0A7Z0VKF9"/>
<evidence type="ECO:0000256" key="16">
    <source>
        <dbReference type="SAM" id="SignalP"/>
    </source>
</evidence>
<dbReference type="PIRSF" id="PIRSF006105">
    <property type="entry name" value="NapB"/>
    <property type="match status" value="1"/>
</dbReference>
<dbReference type="SUPFAM" id="SSF48695">
    <property type="entry name" value="Multiheme cytochromes"/>
    <property type="match status" value="1"/>
</dbReference>
<dbReference type="EMBL" id="MARB01000013">
    <property type="protein sequence ID" value="ODJ87287.1"/>
    <property type="molecule type" value="Genomic_DNA"/>
</dbReference>
<evidence type="ECO:0000256" key="7">
    <source>
        <dbReference type="ARBA" id="ARBA00022723"/>
    </source>
</evidence>
<dbReference type="GO" id="GO:0046872">
    <property type="term" value="F:metal ion binding"/>
    <property type="evidence" value="ECO:0007669"/>
    <property type="project" value="UniProtKB-KW"/>
</dbReference>
<feature type="binding site" description="axial binding residue" evidence="15">
    <location>
        <position position="65"/>
    </location>
    <ligand>
        <name>heme c</name>
        <dbReference type="ChEBI" id="CHEBI:61717"/>
        <label>1</label>
    </ligand>
    <ligandPart>
        <name>Fe</name>
        <dbReference type="ChEBI" id="CHEBI:18248"/>
    </ligandPart>
</feature>
<evidence type="ECO:0000313" key="18">
    <source>
        <dbReference type="Proteomes" id="UP000094769"/>
    </source>
</evidence>
<evidence type="ECO:0000256" key="10">
    <source>
        <dbReference type="ARBA" id="ARBA00022982"/>
    </source>
</evidence>
<dbReference type="Gene3D" id="1.10.1130.10">
    <property type="entry name" value="Flavocytochrome C3, Chain A"/>
    <property type="match status" value="1"/>
</dbReference>
<feature type="binding site" description="axial binding residue" evidence="15">
    <location>
        <position position="83"/>
    </location>
    <ligand>
        <name>heme c</name>
        <dbReference type="ChEBI" id="CHEBI:61717"/>
        <label>1</label>
    </ligand>
    <ligandPart>
        <name>Fe</name>
        <dbReference type="ChEBI" id="CHEBI:18248"/>
    </ligandPart>
</feature>
<comment type="PTM">
    <text evidence="14">Binds 2 heme C groups per subunit.</text>
</comment>
<evidence type="ECO:0000256" key="11">
    <source>
        <dbReference type="ARBA" id="ARBA00023004"/>
    </source>
</evidence>
<evidence type="ECO:0000256" key="3">
    <source>
        <dbReference type="ARBA" id="ARBA00007368"/>
    </source>
</evidence>
<dbReference type="Proteomes" id="UP000094769">
    <property type="component" value="Unassembled WGS sequence"/>
</dbReference>